<evidence type="ECO:0000313" key="1">
    <source>
        <dbReference type="EMBL" id="SHF40331.1"/>
    </source>
</evidence>
<gene>
    <name evidence="1" type="ORF">SAMN05444274_10592</name>
</gene>
<dbReference type="RefSeq" id="WP_073001893.1">
    <property type="nucleotide sequence ID" value="NZ_FQUM01000005.1"/>
</dbReference>
<reference evidence="1 2" key="1">
    <citation type="submission" date="2016-11" db="EMBL/GenBank/DDBJ databases">
        <authorList>
            <person name="Jaros S."/>
            <person name="Januszkiewicz K."/>
            <person name="Wedrychowicz H."/>
        </authorList>
    </citation>
    <scope>NUCLEOTIDE SEQUENCE [LARGE SCALE GENOMIC DNA]</scope>
    <source>
        <strain evidence="1 2">DSM 26910</strain>
    </source>
</reference>
<dbReference type="AlphaFoldDB" id="A0A1M5BCM5"/>
<protein>
    <recommendedName>
        <fullName evidence="3">Outer membrane protein beta-barrel domain-containing protein</fullName>
    </recommendedName>
</protein>
<sequence length="328" mass="36807">MKTTLLILLCTVLWGATKAQDRIITIRQDTIECRILSVGEERITYEQNTSENYVEGKSIAISEVLRYLRTNPGGDNSGIRQQKAILQKREYRFMITLQEGFAHSFIDLTGMQSTLEGAGIPKRDARDYTRSLKNGFYVNVGGHYLLNSYIGVGAEYSMYFADSEGSFLVGGDSGDGLNVPYFAKLNQEEEFSTHFTGVSVLSQHFLGEEKNIKFWGTVSPGIVWLRNEIRAFELQTISFEGYEGEYELVNYYDNSNGLVKGTTFGVKGGLSLEYCFSSILSAGVAVNYTWAELNKIGYDSSYGHTEQKLADAIVVSHLDYGFTVRYQF</sequence>
<proteinExistence type="predicted"/>
<dbReference type="OrthoDB" id="1093738at2"/>
<dbReference type="EMBL" id="FQUM01000005">
    <property type="protein sequence ID" value="SHF40331.1"/>
    <property type="molecule type" value="Genomic_DNA"/>
</dbReference>
<organism evidence="1 2">
    <name type="scientific">Mariniphaga anaerophila</name>
    <dbReference type="NCBI Taxonomy" id="1484053"/>
    <lineage>
        <taxon>Bacteria</taxon>
        <taxon>Pseudomonadati</taxon>
        <taxon>Bacteroidota</taxon>
        <taxon>Bacteroidia</taxon>
        <taxon>Marinilabiliales</taxon>
        <taxon>Prolixibacteraceae</taxon>
        <taxon>Mariniphaga</taxon>
    </lineage>
</organism>
<keyword evidence="2" id="KW-1185">Reference proteome</keyword>
<dbReference type="Proteomes" id="UP000184164">
    <property type="component" value="Unassembled WGS sequence"/>
</dbReference>
<accession>A0A1M5BCM5</accession>
<name>A0A1M5BCM5_9BACT</name>
<evidence type="ECO:0008006" key="3">
    <source>
        <dbReference type="Google" id="ProtNLM"/>
    </source>
</evidence>
<evidence type="ECO:0000313" key="2">
    <source>
        <dbReference type="Proteomes" id="UP000184164"/>
    </source>
</evidence>